<evidence type="ECO:0000256" key="5">
    <source>
        <dbReference type="ARBA" id="ARBA00022737"/>
    </source>
</evidence>
<feature type="chain" id="PRO_5042083360" description="Leucine-rich repeat-containing N-terminal plant-type domain-containing protein" evidence="10">
    <location>
        <begin position="20"/>
        <end position="113"/>
    </location>
</feature>
<feature type="signal peptide" evidence="10">
    <location>
        <begin position="1"/>
        <end position="19"/>
    </location>
</feature>
<dbReference type="SUPFAM" id="SSF52058">
    <property type="entry name" value="L domain-like"/>
    <property type="match status" value="1"/>
</dbReference>
<keyword evidence="5" id="KW-0677">Repeat</keyword>
<dbReference type="Proteomes" id="UP001231189">
    <property type="component" value="Unassembled WGS sequence"/>
</dbReference>
<dbReference type="AlphaFoldDB" id="A0AAD8RR56"/>
<keyword evidence="2" id="KW-0433">Leucine-rich repeat</keyword>
<dbReference type="InterPro" id="IPR013210">
    <property type="entry name" value="LRR_N_plant-typ"/>
</dbReference>
<dbReference type="Gene3D" id="3.80.10.10">
    <property type="entry name" value="Ribonuclease Inhibitor"/>
    <property type="match status" value="1"/>
</dbReference>
<evidence type="ECO:0000256" key="8">
    <source>
        <dbReference type="ARBA" id="ARBA00023170"/>
    </source>
</evidence>
<evidence type="ECO:0000256" key="3">
    <source>
        <dbReference type="ARBA" id="ARBA00022692"/>
    </source>
</evidence>
<evidence type="ECO:0000259" key="11">
    <source>
        <dbReference type="Pfam" id="PF08263"/>
    </source>
</evidence>
<accession>A0AAD8RR56</accession>
<comment type="subcellular location">
    <subcellularLocation>
        <location evidence="1">Membrane</location>
        <topology evidence="1">Single-pass membrane protein</topology>
    </subcellularLocation>
</comment>
<dbReference type="GO" id="GO:0016020">
    <property type="term" value="C:membrane"/>
    <property type="evidence" value="ECO:0007669"/>
    <property type="project" value="UniProtKB-SubCell"/>
</dbReference>
<keyword evidence="4 10" id="KW-0732">Signal</keyword>
<keyword evidence="3" id="KW-0812">Transmembrane</keyword>
<organism evidence="12 13">
    <name type="scientific">Lolium multiflorum</name>
    <name type="common">Italian ryegrass</name>
    <name type="synonym">Lolium perenne subsp. multiflorum</name>
    <dbReference type="NCBI Taxonomy" id="4521"/>
    <lineage>
        <taxon>Eukaryota</taxon>
        <taxon>Viridiplantae</taxon>
        <taxon>Streptophyta</taxon>
        <taxon>Embryophyta</taxon>
        <taxon>Tracheophyta</taxon>
        <taxon>Spermatophyta</taxon>
        <taxon>Magnoliopsida</taxon>
        <taxon>Liliopsida</taxon>
        <taxon>Poales</taxon>
        <taxon>Poaceae</taxon>
        <taxon>BOP clade</taxon>
        <taxon>Pooideae</taxon>
        <taxon>Poodae</taxon>
        <taxon>Poeae</taxon>
        <taxon>Poeae Chloroplast Group 2 (Poeae type)</taxon>
        <taxon>Loliodinae</taxon>
        <taxon>Loliinae</taxon>
        <taxon>Lolium</taxon>
    </lineage>
</organism>
<evidence type="ECO:0000256" key="10">
    <source>
        <dbReference type="SAM" id="SignalP"/>
    </source>
</evidence>
<evidence type="ECO:0000256" key="4">
    <source>
        <dbReference type="ARBA" id="ARBA00022729"/>
    </source>
</evidence>
<dbReference type="EMBL" id="JAUUTY010000005">
    <property type="protein sequence ID" value="KAK1629545.1"/>
    <property type="molecule type" value="Genomic_DNA"/>
</dbReference>
<keyword evidence="9" id="KW-0325">Glycoprotein</keyword>
<dbReference type="Pfam" id="PF08263">
    <property type="entry name" value="LRRNT_2"/>
    <property type="match status" value="1"/>
</dbReference>
<evidence type="ECO:0000256" key="6">
    <source>
        <dbReference type="ARBA" id="ARBA00022989"/>
    </source>
</evidence>
<gene>
    <name evidence="12" type="ORF">QYE76_003860</name>
</gene>
<evidence type="ECO:0000256" key="2">
    <source>
        <dbReference type="ARBA" id="ARBA00022614"/>
    </source>
</evidence>
<sequence>MPAPVVTALLSFLADVGFPQRLAESWAWNDPCKDWLGVSCYQGKVTLLNLTRYGLNGSVSASLGTLSALSDVRLNDDNLTGLESGPVQLNCVMFGEMPSLPEQNYLVSFYRHV</sequence>
<comment type="caution">
    <text evidence="12">The sequence shown here is derived from an EMBL/GenBank/DDBJ whole genome shotgun (WGS) entry which is preliminary data.</text>
</comment>
<proteinExistence type="predicted"/>
<keyword evidence="7" id="KW-0472">Membrane</keyword>
<dbReference type="InterPro" id="IPR052422">
    <property type="entry name" value="Auxin_Ser/Thr_Kinase"/>
</dbReference>
<evidence type="ECO:0000256" key="9">
    <source>
        <dbReference type="ARBA" id="ARBA00023180"/>
    </source>
</evidence>
<keyword evidence="6" id="KW-1133">Transmembrane helix</keyword>
<evidence type="ECO:0000256" key="1">
    <source>
        <dbReference type="ARBA" id="ARBA00004167"/>
    </source>
</evidence>
<protein>
    <recommendedName>
        <fullName evidence="11">Leucine-rich repeat-containing N-terminal plant-type domain-containing protein</fullName>
    </recommendedName>
</protein>
<reference evidence="12" key="1">
    <citation type="submission" date="2023-07" db="EMBL/GenBank/DDBJ databases">
        <title>A chromosome-level genome assembly of Lolium multiflorum.</title>
        <authorList>
            <person name="Chen Y."/>
            <person name="Copetti D."/>
            <person name="Kolliker R."/>
            <person name="Studer B."/>
        </authorList>
    </citation>
    <scope>NUCLEOTIDE SEQUENCE</scope>
    <source>
        <strain evidence="12">02402/16</strain>
        <tissue evidence="12">Leaf</tissue>
    </source>
</reference>
<keyword evidence="13" id="KW-1185">Reference proteome</keyword>
<dbReference type="PANTHER" id="PTHR47986:SF1">
    <property type="entry name" value="OS04G0685900 PROTEIN"/>
    <property type="match status" value="1"/>
</dbReference>
<dbReference type="PANTHER" id="PTHR47986">
    <property type="entry name" value="OSJNBA0070M12.3 PROTEIN"/>
    <property type="match status" value="1"/>
</dbReference>
<dbReference type="FunFam" id="3.80.10.10:FF:000129">
    <property type="entry name" value="Leucine-rich repeat receptor-like kinase"/>
    <property type="match status" value="1"/>
</dbReference>
<dbReference type="InterPro" id="IPR032675">
    <property type="entry name" value="LRR_dom_sf"/>
</dbReference>
<evidence type="ECO:0000313" key="13">
    <source>
        <dbReference type="Proteomes" id="UP001231189"/>
    </source>
</evidence>
<keyword evidence="8" id="KW-0675">Receptor</keyword>
<evidence type="ECO:0000256" key="7">
    <source>
        <dbReference type="ARBA" id="ARBA00023136"/>
    </source>
</evidence>
<feature type="domain" description="Leucine-rich repeat-containing N-terminal plant-type" evidence="11">
    <location>
        <begin position="7"/>
        <end position="40"/>
    </location>
</feature>
<evidence type="ECO:0000313" key="12">
    <source>
        <dbReference type="EMBL" id="KAK1629545.1"/>
    </source>
</evidence>
<name>A0AAD8RR56_LOLMU</name>